<sequence length="717" mass="77278">MFKVNNSRKKRQNIYCSALLASLGLSFANAADASNHSLLIAVDGLRGDGIENAKTPNFDRLIQGTWAEGYQGAFAFYAQTMKDAAPNSGPNHVGIMTGVTSAKSGVTGNSDVHSGRYDQYPHYQTLLERHNSKLNTAYLVTWSTDMQIDNEADVKIDSNDAGNVANTLAIINGTYQAAKWPRGTTPDSIFLFLDDVDAAGHSCCFTASDTGYVDEIADVDRQIGSIIDAIKARPNFANENWQIVVTSDHGGRGSSHGIHSADNYTIPFLVASKSAKQGYLTGIPKNYDAAPTVLAHHGVAVPGNMDGVARGDSVQQKAPDAIETDLITYLPFEGDFQDKSGNHLHAEVGGGNPEVNSGGKFGRFVAINGDKEFLTLGNPAELDFAHARDFTLMTWYRVSGDQHGDPVIVGNKNWDSGSNRGTLLLANEGNGDDVGINIASTSADRKDIDPIDYTFNGWWLLVATFDRDGSATLYAGSPTGELNIISGSIADVGDITSSLDWNIGQDGTGRYKYNLKADLDDFAVWGRALTLDEVRTLYNGGAGKEINSILGNTSTQYLTAESNIVAGQTYPVIITTRVNGQTCGLEWDATLRNRERNAKWDCAGRADPLTLQVNKVESSNGTKRVSGYLVAKDGKGALEWDADLVLNERNAKFDEGTGGDYLTFTLLNDAHASKVSAIAYGQECGLEWDADLIGGERNAKFDCRPRTDSVTIQLIEQ</sequence>
<dbReference type="RefSeq" id="WP_063380891.1">
    <property type="nucleotide sequence ID" value="NZ_AUXX01000012.1"/>
</dbReference>
<dbReference type="Proteomes" id="UP000076661">
    <property type="component" value="Unassembled WGS sequence"/>
</dbReference>
<dbReference type="InterPro" id="IPR017850">
    <property type="entry name" value="Alkaline_phosphatase_core_sf"/>
</dbReference>
<dbReference type="InterPro" id="IPR002591">
    <property type="entry name" value="Phosphodiest/P_Trfase"/>
</dbReference>
<proteinExistence type="predicted"/>
<dbReference type="PANTHER" id="PTHR10151">
    <property type="entry name" value="ECTONUCLEOTIDE PYROPHOSPHATASE/PHOSPHODIESTERASE"/>
    <property type="match status" value="1"/>
</dbReference>
<dbReference type="Gene3D" id="3.40.720.10">
    <property type="entry name" value="Alkaline Phosphatase, subunit A"/>
    <property type="match status" value="1"/>
</dbReference>
<keyword evidence="1" id="KW-0732">Signal</keyword>
<accession>A0A167N648</accession>
<dbReference type="InterPro" id="IPR013320">
    <property type="entry name" value="ConA-like_dom_sf"/>
</dbReference>
<feature type="signal peptide" evidence="1">
    <location>
        <begin position="1"/>
        <end position="30"/>
    </location>
</feature>
<organism evidence="2 3">
    <name type="scientific">Pseudoalteromonas luteoviolacea S4060-1</name>
    <dbReference type="NCBI Taxonomy" id="1365257"/>
    <lineage>
        <taxon>Bacteria</taxon>
        <taxon>Pseudomonadati</taxon>
        <taxon>Pseudomonadota</taxon>
        <taxon>Gammaproteobacteria</taxon>
        <taxon>Alteromonadales</taxon>
        <taxon>Pseudoalteromonadaceae</taxon>
        <taxon>Pseudoalteromonas</taxon>
    </lineage>
</organism>
<dbReference type="GO" id="GO:0016787">
    <property type="term" value="F:hydrolase activity"/>
    <property type="evidence" value="ECO:0007669"/>
    <property type="project" value="UniProtKB-ARBA"/>
</dbReference>
<dbReference type="PANTHER" id="PTHR10151:SF120">
    <property type="entry name" value="BIS(5'-ADENOSYL)-TRIPHOSPHATASE"/>
    <property type="match status" value="1"/>
</dbReference>
<dbReference type="PATRIC" id="fig|1365257.3.peg.2003"/>
<name>A0A167N648_9GAMM</name>
<dbReference type="Pfam" id="PF13385">
    <property type="entry name" value="Laminin_G_3"/>
    <property type="match status" value="1"/>
</dbReference>
<evidence type="ECO:0000313" key="3">
    <source>
        <dbReference type="Proteomes" id="UP000076661"/>
    </source>
</evidence>
<dbReference type="Gene3D" id="2.60.120.200">
    <property type="match status" value="1"/>
</dbReference>
<dbReference type="AlphaFoldDB" id="A0A167N648"/>
<dbReference type="Pfam" id="PF01663">
    <property type="entry name" value="Phosphodiest"/>
    <property type="match status" value="1"/>
</dbReference>
<dbReference type="EMBL" id="AUXX01000012">
    <property type="protein sequence ID" value="KZN67562.1"/>
    <property type="molecule type" value="Genomic_DNA"/>
</dbReference>
<evidence type="ECO:0000256" key="1">
    <source>
        <dbReference type="SAM" id="SignalP"/>
    </source>
</evidence>
<evidence type="ECO:0000313" key="2">
    <source>
        <dbReference type="EMBL" id="KZN67562.1"/>
    </source>
</evidence>
<dbReference type="SUPFAM" id="SSF53649">
    <property type="entry name" value="Alkaline phosphatase-like"/>
    <property type="match status" value="1"/>
</dbReference>
<protein>
    <submittedName>
        <fullName evidence="2">Uncharacterized protein</fullName>
    </submittedName>
</protein>
<reference evidence="2 3" key="1">
    <citation type="submission" date="2013-07" db="EMBL/GenBank/DDBJ databases">
        <title>Comparative Genomic and Metabolomic Analysis of Twelve Strains of Pseudoalteromonas luteoviolacea.</title>
        <authorList>
            <person name="Vynne N.G."/>
            <person name="Mansson M."/>
            <person name="Gram L."/>
        </authorList>
    </citation>
    <scope>NUCLEOTIDE SEQUENCE [LARGE SCALE GENOMIC DNA]</scope>
    <source>
        <strain evidence="2 3">S4060-1</strain>
    </source>
</reference>
<feature type="chain" id="PRO_5007890581" evidence="1">
    <location>
        <begin position="31"/>
        <end position="717"/>
    </location>
</feature>
<gene>
    <name evidence="2" type="ORF">N478_02065</name>
</gene>
<comment type="caution">
    <text evidence="2">The sequence shown here is derived from an EMBL/GenBank/DDBJ whole genome shotgun (WGS) entry which is preliminary data.</text>
</comment>
<dbReference type="SUPFAM" id="SSF49899">
    <property type="entry name" value="Concanavalin A-like lectins/glucanases"/>
    <property type="match status" value="1"/>
</dbReference>